<dbReference type="Pfam" id="PF01292">
    <property type="entry name" value="Ni_hydr_CYTB"/>
    <property type="match status" value="1"/>
</dbReference>
<organism evidence="8 9">
    <name type="scientific">Deefgea piscis</name>
    <dbReference type="NCBI Taxonomy" id="2739061"/>
    <lineage>
        <taxon>Bacteria</taxon>
        <taxon>Pseudomonadati</taxon>
        <taxon>Pseudomonadota</taxon>
        <taxon>Betaproteobacteria</taxon>
        <taxon>Neisseriales</taxon>
        <taxon>Chitinibacteraceae</taxon>
        <taxon>Deefgea</taxon>
    </lineage>
</organism>
<evidence type="ECO:0000256" key="1">
    <source>
        <dbReference type="ARBA" id="ARBA00004651"/>
    </source>
</evidence>
<dbReference type="RefSeq" id="WP_173532662.1">
    <property type="nucleotide sequence ID" value="NZ_CP054143.1"/>
</dbReference>
<dbReference type="GO" id="GO:0020037">
    <property type="term" value="F:heme binding"/>
    <property type="evidence" value="ECO:0007669"/>
    <property type="project" value="TreeGrafter"/>
</dbReference>
<keyword evidence="4 6" id="KW-1133">Transmembrane helix</keyword>
<evidence type="ECO:0000313" key="9">
    <source>
        <dbReference type="Proteomes" id="UP000504844"/>
    </source>
</evidence>
<evidence type="ECO:0000256" key="2">
    <source>
        <dbReference type="ARBA" id="ARBA00022475"/>
    </source>
</evidence>
<keyword evidence="9" id="KW-1185">Reference proteome</keyword>
<dbReference type="Gene3D" id="1.20.950.20">
    <property type="entry name" value="Transmembrane di-heme cytochromes, Chain C"/>
    <property type="match status" value="1"/>
</dbReference>
<dbReference type="InterPro" id="IPR011577">
    <property type="entry name" value="Cyt_b561_bac/Ni-Hgenase"/>
</dbReference>
<evidence type="ECO:0000259" key="7">
    <source>
        <dbReference type="Pfam" id="PF01292"/>
    </source>
</evidence>
<evidence type="ECO:0000256" key="5">
    <source>
        <dbReference type="ARBA" id="ARBA00023136"/>
    </source>
</evidence>
<dbReference type="EMBL" id="CP054143">
    <property type="protein sequence ID" value="QKJ66158.1"/>
    <property type="molecule type" value="Genomic_DNA"/>
</dbReference>
<evidence type="ECO:0000313" key="8">
    <source>
        <dbReference type="EMBL" id="QKJ66158.1"/>
    </source>
</evidence>
<comment type="subcellular location">
    <subcellularLocation>
        <location evidence="1">Cell membrane</location>
        <topology evidence="1">Multi-pass membrane protein</topology>
    </subcellularLocation>
</comment>
<dbReference type="GO" id="GO:0022904">
    <property type="term" value="P:respiratory electron transport chain"/>
    <property type="evidence" value="ECO:0007669"/>
    <property type="project" value="InterPro"/>
</dbReference>
<keyword evidence="5 6" id="KW-0472">Membrane</keyword>
<proteinExistence type="predicted"/>
<reference evidence="8 9" key="1">
    <citation type="submission" date="2020-05" db="EMBL/GenBank/DDBJ databases">
        <title>Complete genome sequence of Deefgea sp. D17.</title>
        <authorList>
            <person name="Bae J.-W."/>
            <person name="Han J.E."/>
        </authorList>
    </citation>
    <scope>NUCLEOTIDE SEQUENCE [LARGE SCALE GENOMIC DNA]</scope>
    <source>
        <strain evidence="8 9">D17</strain>
    </source>
</reference>
<dbReference type="GO" id="GO:0005886">
    <property type="term" value="C:plasma membrane"/>
    <property type="evidence" value="ECO:0007669"/>
    <property type="project" value="UniProtKB-SubCell"/>
</dbReference>
<evidence type="ECO:0000256" key="6">
    <source>
        <dbReference type="SAM" id="Phobius"/>
    </source>
</evidence>
<feature type="transmembrane region" description="Helical" evidence="6">
    <location>
        <begin position="93"/>
        <end position="113"/>
    </location>
</feature>
<evidence type="ECO:0000256" key="4">
    <source>
        <dbReference type="ARBA" id="ARBA00022989"/>
    </source>
</evidence>
<feature type="transmembrane region" description="Helical" evidence="6">
    <location>
        <begin position="133"/>
        <end position="153"/>
    </location>
</feature>
<keyword evidence="2" id="KW-1003">Cell membrane</keyword>
<accession>A0A6M8SPR7</accession>
<gene>
    <name evidence="8" type="ORF">HQN60_05200</name>
</gene>
<name>A0A6M8SPR7_9NEIS</name>
<evidence type="ECO:0000256" key="3">
    <source>
        <dbReference type="ARBA" id="ARBA00022692"/>
    </source>
</evidence>
<dbReference type="PANTHER" id="PTHR30485">
    <property type="entry name" value="NI/FE-HYDROGENASE 1 B-TYPE CYTOCHROME SUBUNIT"/>
    <property type="match status" value="1"/>
</dbReference>
<keyword evidence="3 6" id="KW-0812">Transmembrane</keyword>
<sequence>MQKIKVWDPVVRVLHWSLAIAVLGNFLNEEGDLIHRWEGYAAVGIVISRIIWGFIGSEHARFSSWFPTPTTLKSYLAAQLRGEHPRFLGHNPAGAVMMLFLLLMVLSLGATGYMMGSDAFFGEEWLETLHETLAYTLLTGVGLHVAAAIFESWRHRENLPAAMLHGYKRANTSPKPHDIRH</sequence>
<feature type="domain" description="Cytochrome b561 bacterial/Ni-hydrogenase" evidence="7">
    <location>
        <begin position="6"/>
        <end position="166"/>
    </location>
</feature>
<dbReference type="PANTHER" id="PTHR30485:SF2">
    <property type="entry name" value="BLL0597 PROTEIN"/>
    <property type="match status" value="1"/>
</dbReference>
<dbReference type="AlphaFoldDB" id="A0A6M8SPR7"/>
<dbReference type="GO" id="GO:0009055">
    <property type="term" value="F:electron transfer activity"/>
    <property type="evidence" value="ECO:0007669"/>
    <property type="project" value="InterPro"/>
</dbReference>
<protein>
    <submittedName>
        <fullName evidence="8">Cytochrome b/b6 domain-containing protein</fullName>
    </submittedName>
</protein>
<dbReference type="InterPro" id="IPR051542">
    <property type="entry name" value="Hydrogenase_cytochrome"/>
</dbReference>
<dbReference type="KEGG" id="dee:HQN60_05200"/>
<dbReference type="Proteomes" id="UP000504844">
    <property type="component" value="Chromosome"/>
</dbReference>
<dbReference type="InterPro" id="IPR016174">
    <property type="entry name" value="Di-haem_cyt_TM"/>
</dbReference>
<dbReference type="SUPFAM" id="SSF81342">
    <property type="entry name" value="Transmembrane di-heme cytochromes"/>
    <property type="match status" value="1"/>
</dbReference>